<dbReference type="GO" id="GO:0004180">
    <property type="term" value="F:carboxypeptidase activity"/>
    <property type="evidence" value="ECO:0007669"/>
    <property type="project" value="UniProtKB-KW"/>
</dbReference>
<dbReference type="Gene3D" id="3.40.50.880">
    <property type="match status" value="1"/>
</dbReference>
<sequence>MRQLSIIVMGFLFLFVSCTEQQNKANQQETNEHKTVSSAGGLFIIGGGKRPPAMVKDLIKLSEVDKAGYIVILPMSSSVPDTSAFYAKKQFTEQGITNVTAFNFIEGEAPKQAWLDSLKQAKLIYISGGDQNRFMKVVKETPIYKAIHQAHQNGATIAGTSAGAAVMSKKMITGDEYKHPEYTGEFRTIEANNIEIAEGMGFTDKIIVDQHFVWRMRMNRLISVVIENPEATAVGIDESTAIYYKNNQFTVYGKSQVIVIENQKKHKKAQNGLLGAKDMSLHVLLPGDTFSIN</sequence>
<evidence type="ECO:0000256" key="2">
    <source>
        <dbReference type="ARBA" id="ARBA00002039"/>
    </source>
</evidence>
<evidence type="ECO:0000256" key="8">
    <source>
        <dbReference type="ARBA" id="ARBA00022825"/>
    </source>
</evidence>
<dbReference type="RefSeq" id="WP_057952076.1">
    <property type="nucleotide sequence ID" value="NZ_CP013118.1"/>
</dbReference>
<protein>
    <recommendedName>
        <fullName evidence="5">Cyanophycinase</fullName>
        <ecNumber evidence="4">3.4.15.6</ecNumber>
    </recommendedName>
</protein>
<evidence type="ECO:0000313" key="10">
    <source>
        <dbReference type="Proteomes" id="UP000064893"/>
    </source>
</evidence>
<keyword evidence="6" id="KW-0645">Protease</keyword>
<evidence type="ECO:0000256" key="5">
    <source>
        <dbReference type="ARBA" id="ARBA00015719"/>
    </source>
</evidence>
<keyword evidence="9" id="KW-0121">Carboxypeptidase</keyword>
<accession>A0A0S2HWS8</accession>
<dbReference type="Pfam" id="PF03575">
    <property type="entry name" value="Peptidase_S51"/>
    <property type="match status" value="1"/>
</dbReference>
<name>A0A0S2HWS8_9BACT</name>
<dbReference type="GO" id="GO:0008236">
    <property type="term" value="F:serine-type peptidase activity"/>
    <property type="evidence" value="ECO:0007669"/>
    <property type="project" value="UniProtKB-KW"/>
</dbReference>
<dbReference type="InterPro" id="IPR011811">
    <property type="entry name" value="Peptidase_S51_cyanophycinase"/>
</dbReference>
<evidence type="ECO:0000256" key="1">
    <source>
        <dbReference type="ARBA" id="ARBA00001092"/>
    </source>
</evidence>
<reference evidence="9 10" key="1">
    <citation type="submission" date="2015-11" db="EMBL/GenBank/DDBJ databases">
        <title>Description and complete genome sequence of a novel strain predominating in hypersaline microbial mats and representing a new family of the Bacteriodetes phylum.</title>
        <authorList>
            <person name="Spring S."/>
            <person name="Bunk B."/>
            <person name="Sproer C."/>
            <person name="Klenk H.-P."/>
        </authorList>
    </citation>
    <scope>NUCLEOTIDE SEQUENCE [LARGE SCALE GENOMIC DNA]</scope>
    <source>
        <strain evidence="9 10">L21-Spi-D4</strain>
    </source>
</reference>
<organism evidence="9 10">
    <name type="scientific">Salinivirga cyanobacteriivorans</name>
    <dbReference type="NCBI Taxonomy" id="1307839"/>
    <lineage>
        <taxon>Bacteria</taxon>
        <taxon>Pseudomonadati</taxon>
        <taxon>Bacteroidota</taxon>
        <taxon>Bacteroidia</taxon>
        <taxon>Bacteroidales</taxon>
        <taxon>Salinivirgaceae</taxon>
        <taxon>Salinivirga</taxon>
    </lineage>
</organism>
<dbReference type="Proteomes" id="UP000064893">
    <property type="component" value="Chromosome"/>
</dbReference>
<dbReference type="PANTHER" id="PTHR36175">
    <property type="entry name" value="CYANOPHYCINASE"/>
    <property type="match status" value="1"/>
</dbReference>
<dbReference type="EMBL" id="CP013118">
    <property type="protein sequence ID" value="ALO14537.1"/>
    <property type="molecule type" value="Genomic_DNA"/>
</dbReference>
<dbReference type="SUPFAM" id="SSF52317">
    <property type="entry name" value="Class I glutamine amidotransferase-like"/>
    <property type="match status" value="1"/>
</dbReference>
<evidence type="ECO:0000256" key="4">
    <source>
        <dbReference type="ARBA" id="ARBA00013115"/>
    </source>
</evidence>
<keyword evidence="7 9" id="KW-0378">Hydrolase</keyword>
<dbReference type="GO" id="GO:0006508">
    <property type="term" value="P:proteolysis"/>
    <property type="evidence" value="ECO:0007669"/>
    <property type="project" value="UniProtKB-KW"/>
</dbReference>
<dbReference type="GO" id="GO:0008241">
    <property type="term" value="F:peptidyl-dipeptidase activity"/>
    <property type="evidence" value="ECO:0007669"/>
    <property type="project" value="UniProtKB-EC"/>
</dbReference>
<evidence type="ECO:0000256" key="7">
    <source>
        <dbReference type="ARBA" id="ARBA00022801"/>
    </source>
</evidence>
<comment type="function">
    <text evidence="2">Exopeptidase that catalyzes the hydrolytic cleavage of multi-L-arginyl-poly-L-aspartic acid (cyanophycin; a water-insoluble reserve polymer) into aspartate-arginine dipeptides.</text>
</comment>
<evidence type="ECO:0000256" key="3">
    <source>
        <dbReference type="ARBA" id="ARBA00006534"/>
    </source>
</evidence>
<keyword evidence="8" id="KW-0720">Serine protease</keyword>
<dbReference type="NCBIfam" id="TIGR02069">
    <property type="entry name" value="cyanophycinase"/>
    <property type="match status" value="1"/>
</dbReference>
<gene>
    <name evidence="9" type="primary">cphB</name>
    <name evidence="9" type="ORF">L21SP5_00867</name>
</gene>
<evidence type="ECO:0000313" key="9">
    <source>
        <dbReference type="EMBL" id="ALO14537.1"/>
    </source>
</evidence>
<dbReference type="EC" id="3.4.15.6" evidence="4"/>
<keyword evidence="10" id="KW-1185">Reference proteome</keyword>
<dbReference type="KEGG" id="blq:L21SP5_00867"/>
<dbReference type="PATRIC" id="fig|1307839.3.peg.918"/>
<dbReference type="PANTHER" id="PTHR36175:SF1">
    <property type="entry name" value="CYANOPHYCINASE"/>
    <property type="match status" value="1"/>
</dbReference>
<proteinExistence type="inferred from homology"/>
<dbReference type="InterPro" id="IPR005320">
    <property type="entry name" value="Peptidase_S51"/>
</dbReference>
<dbReference type="CDD" id="cd03145">
    <property type="entry name" value="GAT1_cyanophycinase"/>
    <property type="match status" value="1"/>
</dbReference>
<evidence type="ECO:0000256" key="6">
    <source>
        <dbReference type="ARBA" id="ARBA00022670"/>
    </source>
</evidence>
<dbReference type="AlphaFoldDB" id="A0A0S2HWS8"/>
<dbReference type="PROSITE" id="PS51257">
    <property type="entry name" value="PROKAR_LIPOPROTEIN"/>
    <property type="match status" value="1"/>
</dbReference>
<dbReference type="InterPro" id="IPR029062">
    <property type="entry name" value="Class_I_gatase-like"/>
</dbReference>
<comment type="catalytic activity">
    <reaction evidence="1">
        <text>[L-4-(L-arginin-2-N-yl)aspartate](n) + H2O = [L-4-(L-arginin-2-N-yl)aspartate](n-1) + L-4-(L-arginin-2-N-yl)aspartate</text>
        <dbReference type="Rhea" id="RHEA:12845"/>
        <dbReference type="Rhea" id="RHEA-COMP:13728"/>
        <dbReference type="Rhea" id="RHEA-COMP:13734"/>
        <dbReference type="ChEBI" id="CHEBI:15377"/>
        <dbReference type="ChEBI" id="CHEBI:137986"/>
        <dbReference type="ChEBI" id="CHEBI:137991"/>
        <dbReference type="EC" id="3.4.15.6"/>
    </reaction>
</comment>
<comment type="similarity">
    <text evidence="3">Belongs to the peptidase S51 family.</text>
</comment>
<dbReference type="STRING" id="1307839.L21SP5_00867"/>